<evidence type="ECO:0000313" key="3">
    <source>
        <dbReference type="Proteomes" id="UP000070096"/>
    </source>
</evidence>
<name>A0A139N600_STRGN</name>
<dbReference type="InterPro" id="IPR003709">
    <property type="entry name" value="VanY-like_core_dom"/>
</dbReference>
<dbReference type="Proteomes" id="UP000070096">
    <property type="component" value="Unassembled WGS sequence"/>
</dbReference>
<evidence type="ECO:0000259" key="1">
    <source>
        <dbReference type="Pfam" id="PF02557"/>
    </source>
</evidence>
<dbReference type="AlphaFoldDB" id="A0A139N600"/>
<protein>
    <submittedName>
        <fullName evidence="2">D-alanyl-D-alanine carboxypeptidase</fullName>
        <ecNumber evidence="2">3.4.16.4</ecNumber>
    </submittedName>
</protein>
<accession>A0A139N600</accession>
<keyword evidence="2" id="KW-0378">Hydrolase</keyword>
<keyword evidence="2" id="KW-0121">Carboxypeptidase</keyword>
<dbReference type="EC" id="3.4.16.4" evidence="2"/>
<dbReference type="Gene3D" id="3.30.1380.10">
    <property type="match status" value="1"/>
</dbReference>
<organism evidence="2 3">
    <name type="scientific">Streptococcus gordonii</name>
    <dbReference type="NCBI Taxonomy" id="1302"/>
    <lineage>
        <taxon>Bacteria</taxon>
        <taxon>Bacillati</taxon>
        <taxon>Bacillota</taxon>
        <taxon>Bacilli</taxon>
        <taxon>Lactobacillales</taxon>
        <taxon>Streptococcaceae</taxon>
        <taxon>Streptococcus</taxon>
    </lineage>
</organism>
<dbReference type="GO" id="GO:0006508">
    <property type="term" value="P:proteolysis"/>
    <property type="evidence" value="ECO:0007669"/>
    <property type="project" value="InterPro"/>
</dbReference>
<sequence length="265" mass="29401">MKHAKHLRVKRKSKAKKIGLTILLLLILTLVIGGTVVYFRPSVLKNLLSHVQVSSQVSSATKLSSSKSSRLTSSDSDLPKVSSADWNLVLVNRDHLQEEKTPSLTQVGEIRVDSRIAENTRQFLAAAQTIAPGEILISGYRSRAEQEELYNENVAAEESKGLSHEEAVSAVQKQIQIPGASEHQTGLAIDMSVPEGLEDELAAKIAQLAPQYGFILRYPEGKSNITGVDFEHWHYRYVGVESAQYMQKHNLVLEEYITLLKVAEK</sequence>
<dbReference type="CDD" id="cd14852">
    <property type="entry name" value="LD-carboxypeptidase"/>
    <property type="match status" value="1"/>
</dbReference>
<feature type="domain" description="D-alanyl-D-alanine carboxypeptidase-like core" evidence="1">
    <location>
        <begin position="110"/>
        <end position="239"/>
    </location>
</feature>
<dbReference type="InterPro" id="IPR052179">
    <property type="entry name" value="DD-CPase-like"/>
</dbReference>
<comment type="caution">
    <text evidence="2">The sequence shown here is derived from an EMBL/GenBank/DDBJ whole genome shotgun (WGS) entry which is preliminary data.</text>
</comment>
<reference evidence="2 3" key="1">
    <citation type="submission" date="2016-01" db="EMBL/GenBank/DDBJ databases">
        <title>Highly variable Streptococcus oralis are common among viridans streptococci isolated from primates.</title>
        <authorList>
            <person name="Denapaite D."/>
            <person name="Rieger M."/>
            <person name="Koendgen S."/>
            <person name="Brueckner R."/>
            <person name="Ochigava I."/>
            <person name="Kappeler P."/>
            <person name="Maetz-Rensing K."/>
            <person name="Leendertz F."/>
            <person name="Hakenbeck R."/>
        </authorList>
    </citation>
    <scope>NUCLEOTIDE SEQUENCE [LARGE SCALE GENOMIC DNA]</scope>
    <source>
        <strain evidence="2 3">DD07</strain>
    </source>
</reference>
<dbReference type="InterPro" id="IPR009045">
    <property type="entry name" value="Zn_M74/Hedgehog-like"/>
</dbReference>
<dbReference type="Pfam" id="PF02557">
    <property type="entry name" value="VanY"/>
    <property type="match status" value="1"/>
</dbReference>
<dbReference type="PANTHER" id="PTHR34385">
    <property type="entry name" value="D-ALANYL-D-ALANINE CARBOXYPEPTIDASE"/>
    <property type="match status" value="1"/>
</dbReference>
<dbReference type="SUPFAM" id="SSF55166">
    <property type="entry name" value="Hedgehog/DD-peptidase"/>
    <property type="match status" value="1"/>
</dbReference>
<dbReference type="EMBL" id="LQRC01000187">
    <property type="protein sequence ID" value="KXT71476.1"/>
    <property type="molecule type" value="Genomic_DNA"/>
</dbReference>
<gene>
    <name evidence="2" type="ORF">SGODD07_01245</name>
</gene>
<keyword evidence="2" id="KW-0645">Protease</keyword>
<dbReference type="PANTHER" id="PTHR34385:SF1">
    <property type="entry name" value="PEPTIDOGLYCAN L-ALANYL-D-GLUTAMATE ENDOPEPTIDASE CWLK"/>
    <property type="match status" value="1"/>
</dbReference>
<proteinExistence type="predicted"/>
<evidence type="ECO:0000313" key="2">
    <source>
        <dbReference type="EMBL" id="KXT71476.1"/>
    </source>
</evidence>
<dbReference type="GO" id="GO:0009002">
    <property type="term" value="F:serine-type D-Ala-D-Ala carboxypeptidase activity"/>
    <property type="evidence" value="ECO:0007669"/>
    <property type="project" value="UniProtKB-EC"/>
</dbReference>
<dbReference type="InterPro" id="IPR058193">
    <property type="entry name" value="VanY/YodJ_core_dom"/>
</dbReference>
<dbReference type="PATRIC" id="fig|1302.21.peg.1395"/>